<keyword evidence="3" id="KW-1185">Reference proteome</keyword>
<feature type="compositionally biased region" description="Low complexity" evidence="1">
    <location>
        <begin position="234"/>
        <end position="249"/>
    </location>
</feature>
<evidence type="ECO:0000313" key="3">
    <source>
        <dbReference type="Proteomes" id="UP001251528"/>
    </source>
</evidence>
<gene>
    <name evidence="2" type="ORF">QQS21_001318</name>
</gene>
<protein>
    <recommendedName>
        <fullName evidence="4">SH3 domain-containing protein</fullName>
    </recommendedName>
</protein>
<name>A0AAJ0CXI5_9HYPO</name>
<organism evidence="2 3">
    <name type="scientific">Conoideocrella luteorostrata</name>
    <dbReference type="NCBI Taxonomy" id="1105319"/>
    <lineage>
        <taxon>Eukaryota</taxon>
        <taxon>Fungi</taxon>
        <taxon>Dikarya</taxon>
        <taxon>Ascomycota</taxon>
        <taxon>Pezizomycotina</taxon>
        <taxon>Sordariomycetes</taxon>
        <taxon>Hypocreomycetidae</taxon>
        <taxon>Hypocreales</taxon>
        <taxon>Clavicipitaceae</taxon>
        <taxon>Conoideocrella</taxon>
    </lineage>
</organism>
<proteinExistence type="predicted"/>
<reference evidence="2" key="1">
    <citation type="submission" date="2023-06" db="EMBL/GenBank/DDBJ databases">
        <title>Conoideocrella luteorostrata (Hypocreales: Clavicipitaceae), a potential biocontrol fungus for elongate hemlock scale in United States Christmas tree production areas.</title>
        <authorList>
            <person name="Barrett H."/>
            <person name="Lovett B."/>
            <person name="Macias A.M."/>
            <person name="Stajich J.E."/>
            <person name="Kasson M.T."/>
        </authorList>
    </citation>
    <scope>NUCLEOTIDE SEQUENCE</scope>
    <source>
        <strain evidence="2">ARSEF 14590</strain>
    </source>
</reference>
<feature type="region of interest" description="Disordered" evidence="1">
    <location>
        <begin position="268"/>
        <end position="305"/>
    </location>
</feature>
<comment type="caution">
    <text evidence="2">The sequence shown here is derived from an EMBL/GenBank/DDBJ whole genome shotgun (WGS) entry which is preliminary data.</text>
</comment>
<accession>A0AAJ0CXI5</accession>
<evidence type="ECO:0000256" key="1">
    <source>
        <dbReference type="SAM" id="MobiDB-lite"/>
    </source>
</evidence>
<dbReference type="Proteomes" id="UP001251528">
    <property type="component" value="Unassembled WGS sequence"/>
</dbReference>
<evidence type="ECO:0000313" key="2">
    <source>
        <dbReference type="EMBL" id="KAK2612701.1"/>
    </source>
</evidence>
<evidence type="ECO:0008006" key="4">
    <source>
        <dbReference type="Google" id="ProtNLM"/>
    </source>
</evidence>
<dbReference type="AlphaFoldDB" id="A0AAJ0CXI5"/>
<sequence length="693" mass="77990">MALENDVGEVVELILTPFNDIVDKATRAADHATDEEPSMRKAAELLVREGQRALNRLQPLCKKIFSQHGPAFVSAIKTRDDISSFHLELTHLLWEFDDYLTIETFNESKYTDLQSLCRNVAPKMYNVLVRMNIELLARVSDNDAALHIVPESPPTSPMFPLSPSTDSWHCSPTKIKADPDPPLLGTAAWADNSVNCFRIQSHPVVGQHAVDSQTGRLYSSSVPNFEFAGGSLKRQSYSSHSSRSSGSQSIRGFPSQSIIPIRERDELMHSASGPPPFPERISSRGTHTDHASLRKSSISRRVSGEYNSDNLRRRVTFEHDDMPARLPTKQCIISESSSFHRYKGFCGGAKEVMNGNDGVKQKQKPVHRTLSRVVAKCTGCSMELDYDNIETDLTNKDNGSLTKRDVGYRLRFLQKSHLPVKRATDALYGCLFCIYNGYTVEESDATVFFSADDLFAHLSRHPRPLPAIPGISVLYGIDVPLNLRNNFDLQFKTPPRSHPVHRDSTEIDGRPTGIAMKEIRRVESQRNLVDRDRPEELQVAVGARITGIKWPPQYKGRRIFAWHDGAFASVPSEVIMLIPPAESRLDKRIKTYVSGKAKWKFSLKQNKEVPWLKIDKGDTIRNIGCKILQRRTKGRRETRLTFRLIGEHPDHWCWCGTNAKGDWGIFPQAYIDPNTVQDDSPNELPDGDSGAHV</sequence>
<feature type="compositionally biased region" description="Polar residues" evidence="1">
    <location>
        <begin position="294"/>
        <end position="305"/>
    </location>
</feature>
<dbReference type="EMBL" id="JASWJB010000013">
    <property type="protein sequence ID" value="KAK2612701.1"/>
    <property type="molecule type" value="Genomic_DNA"/>
</dbReference>
<feature type="region of interest" description="Disordered" evidence="1">
    <location>
        <begin position="234"/>
        <end position="256"/>
    </location>
</feature>